<proteinExistence type="predicted"/>
<gene>
    <name evidence="1" type="ORF">O6H91_23G032600</name>
</gene>
<evidence type="ECO:0000313" key="2">
    <source>
        <dbReference type="Proteomes" id="UP001162992"/>
    </source>
</evidence>
<dbReference type="Proteomes" id="UP001162992">
    <property type="component" value="Chromosome 23"/>
</dbReference>
<keyword evidence="2" id="KW-1185">Reference proteome</keyword>
<protein>
    <submittedName>
        <fullName evidence="1">Uncharacterized protein</fullName>
    </submittedName>
</protein>
<comment type="caution">
    <text evidence="1">The sequence shown here is derived from an EMBL/GenBank/DDBJ whole genome shotgun (WGS) entry which is preliminary data.</text>
</comment>
<sequence>MVNYKTLQYHVNRAPFSFHITRSSLLQIGRCSACMGNCVGDFSKPSPTTTIDKSKKQNALKRGAYGHPPPQKEWWSSSDMENNLNSRSSRLSTSSVGNQEHRGNNHNPNPSTSSFVNHALNLWNEQRREWVGDRSNRQLQQRREPVISWSATYDELLGTSRPFSERIPLAEMIDFLVDVWEQEGLYD</sequence>
<reference evidence="2" key="1">
    <citation type="journal article" date="2024" name="Proc. Natl. Acad. Sci. U.S.A.">
        <title>Extraordinary preservation of gene collinearity over three hundred million years revealed in homosporous lycophytes.</title>
        <authorList>
            <person name="Li C."/>
            <person name="Wickell D."/>
            <person name="Kuo L.Y."/>
            <person name="Chen X."/>
            <person name="Nie B."/>
            <person name="Liao X."/>
            <person name="Peng D."/>
            <person name="Ji J."/>
            <person name="Jenkins J."/>
            <person name="Williams M."/>
            <person name="Shu S."/>
            <person name="Plott C."/>
            <person name="Barry K."/>
            <person name="Rajasekar S."/>
            <person name="Grimwood J."/>
            <person name="Han X."/>
            <person name="Sun S."/>
            <person name="Hou Z."/>
            <person name="He W."/>
            <person name="Dai G."/>
            <person name="Sun C."/>
            <person name="Schmutz J."/>
            <person name="Leebens-Mack J.H."/>
            <person name="Li F.W."/>
            <person name="Wang L."/>
        </authorList>
    </citation>
    <scope>NUCLEOTIDE SEQUENCE [LARGE SCALE GENOMIC DNA]</scope>
    <source>
        <strain evidence="2">cv. PW_Plant_1</strain>
    </source>
</reference>
<dbReference type="EMBL" id="CM055114">
    <property type="protein sequence ID" value="KAJ7514197.1"/>
    <property type="molecule type" value="Genomic_DNA"/>
</dbReference>
<organism evidence="1 2">
    <name type="scientific">Diphasiastrum complanatum</name>
    <name type="common">Issler's clubmoss</name>
    <name type="synonym">Lycopodium complanatum</name>
    <dbReference type="NCBI Taxonomy" id="34168"/>
    <lineage>
        <taxon>Eukaryota</taxon>
        <taxon>Viridiplantae</taxon>
        <taxon>Streptophyta</taxon>
        <taxon>Embryophyta</taxon>
        <taxon>Tracheophyta</taxon>
        <taxon>Lycopodiopsida</taxon>
        <taxon>Lycopodiales</taxon>
        <taxon>Lycopodiaceae</taxon>
        <taxon>Lycopodioideae</taxon>
        <taxon>Diphasiastrum</taxon>
    </lineage>
</organism>
<accession>A0ACC2A9H5</accession>
<evidence type="ECO:0000313" key="1">
    <source>
        <dbReference type="EMBL" id="KAJ7514197.1"/>
    </source>
</evidence>
<name>A0ACC2A9H5_DIPCM</name>